<accession>A0AAE3D470</accession>
<reference evidence="2" key="1">
    <citation type="submission" date="2021-08" db="EMBL/GenBank/DDBJ databases">
        <title>Hoeflea bacterium WL0058 sp. nov., isolated from the sediment.</title>
        <authorList>
            <person name="Wang L."/>
            <person name="Zhang D."/>
        </authorList>
    </citation>
    <scope>NUCLEOTIDE SEQUENCE</scope>
    <source>
        <strain evidence="2">WL0058</strain>
    </source>
</reference>
<dbReference type="PANTHER" id="PTHR34071:SF2">
    <property type="entry name" value="FLAVIN-NUCLEOTIDE-BINDING PROTEIN"/>
    <property type="match status" value="1"/>
</dbReference>
<proteinExistence type="predicted"/>
<protein>
    <submittedName>
        <fullName evidence="2">Pyridoxamine 5'-phosphate oxidase family protein</fullName>
    </submittedName>
</protein>
<evidence type="ECO:0000313" key="2">
    <source>
        <dbReference type="EMBL" id="MBW8640536.1"/>
    </source>
</evidence>
<evidence type="ECO:0000256" key="1">
    <source>
        <dbReference type="SAM" id="MobiDB-lite"/>
    </source>
</evidence>
<keyword evidence="3" id="KW-1185">Reference proteome</keyword>
<evidence type="ECO:0000313" key="3">
    <source>
        <dbReference type="Proteomes" id="UP001196509"/>
    </source>
</evidence>
<dbReference type="InterPro" id="IPR012349">
    <property type="entry name" value="Split_barrel_FMN-bd"/>
</dbReference>
<feature type="compositionally biased region" description="Polar residues" evidence="1">
    <location>
        <begin position="1"/>
        <end position="11"/>
    </location>
</feature>
<dbReference type="RefSeq" id="WP_220231255.1">
    <property type="nucleotide sequence ID" value="NZ_JAICBX010000006.1"/>
</dbReference>
<feature type="region of interest" description="Disordered" evidence="1">
    <location>
        <begin position="1"/>
        <end position="20"/>
    </location>
</feature>
<dbReference type="AlphaFoldDB" id="A0AAE3D470"/>
<gene>
    <name evidence="2" type="ORF">K1W69_25310</name>
</gene>
<dbReference type="Proteomes" id="UP001196509">
    <property type="component" value="Unassembled WGS sequence"/>
</dbReference>
<sequence>MTTEQLEQTPRTRLRRSHKRGDFDRETINSILDATSLCHVGYLVDGKPAVTPTIHWREGDHIYWHGSSASRALKNSNGHDVCLTVSLLDGMVLARSAMHHSANYRSVMIYGHGTKVTDVDEKKEKLRTFLEQLFPGRWDMLRPMTDQELKATMILGMPIEEASAKVRTGGPIDDEEDYELPIWAGVLPLVHAMKRPEADPRNLKGLAIPDHVFSFARP</sequence>
<dbReference type="InterPro" id="IPR024747">
    <property type="entry name" value="Pyridox_Oxase-rel"/>
</dbReference>
<dbReference type="EMBL" id="JAICBX010000006">
    <property type="protein sequence ID" value="MBW8640536.1"/>
    <property type="molecule type" value="Genomic_DNA"/>
</dbReference>
<organism evidence="2 3">
    <name type="scientific">Flavimaribacter sediminis</name>
    <dbReference type="NCBI Taxonomy" id="2865987"/>
    <lineage>
        <taxon>Bacteria</taxon>
        <taxon>Pseudomonadati</taxon>
        <taxon>Pseudomonadota</taxon>
        <taxon>Alphaproteobacteria</taxon>
        <taxon>Hyphomicrobiales</taxon>
        <taxon>Rhizobiaceae</taxon>
        <taxon>Flavimaribacter</taxon>
    </lineage>
</organism>
<dbReference type="PANTHER" id="PTHR34071">
    <property type="entry name" value="5-NITROIMIDAZOLE ANTIBIOTICS RESISTANCE PROTEIN, NIMA-FAMILY-RELATED PROTEIN-RELATED"/>
    <property type="match status" value="1"/>
</dbReference>
<dbReference type="SUPFAM" id="SSF50475">
    <property type="entry name" value="FMN-binding split barrel"/>
    <property type="match status" value="1"/>
</dbReference>
<dbReference type="Gene3D" id="2.30.110.10">
    <property type="entry name" value="Electron Transport, Fmn-binding Protein, Chain A"/>
    <property type="match status" value="1"/>
</dbReference>
<name>A0AAE3D470_9HYPH</name>
<dbReference type="Pfam" id="PF12900">
    <property type="entry name" value="Pyridox_ox_2"/>
    <property type="match status" value="1"/>
</dbReference>
<comment type="caution">
    <text evidence="2">The sequence shown here is derived from an EMBL/GenBank/DDBJ whole genome shotgun (WGS) entry which is preliminary data.</text>
</comment>